<gene>
    <name evidence="4" type="ORF">C9928_04555</name>
    <name evidence="3" type="ORF">C9940_03390</name>
    <name evidence="5" type="ORF">CWE22_09935</name>
</gene>
<dbReference type="AlphaFoldDB" id="A0A2T4CXC7"/>
<dbReference type="Pfam" id="PF04219">
    <property type="entry name" value="DUF413"/>
    <property type="match status" value="1"/>
</dbReference>
<dbReference type="Proteomes" id="UP000241514">
    <property type="component" value="Unassembled WGS sequence"/>
</dbReference>
<reference evidence="7" key="2">
    <citation type="journal article" date="2018" name="Front. Microbiol.">
        <title>Genome-Based Analysis Reveals the Taxonomy and Diversity of the Family Idiomarinaceae.</title>
        <authorList>
            <person name="Liu Y."/>
            <person name="Lai Q."/>
            <person name="Shao Z."/>
        </authorList>
    </citation>
    <scope>NUCLEOTIDE SEQUENCE [LARGE SCALE GENOMIC DNA]</scope>
    <source>
        <strain evidence="7">KYW314</strain>
    </source>
</reference>
<evidence type="ECO:0000313" key="6">
    <source>
        <dbReference type="Proteomes" id="UP000241514"/>
    </source>
</evidence>
<name>A0A2T4CXC7_9GAMM</name>
<evidence type="ECO:0000313" key="4">
    <source>
        <dbReference type="EMBL" id="PTB89118.1"/>
    </source>
</evidence>
<organism evidence="3">
    <name type="scientific">Pseudidiomarina aestuarii</name>
    <dbReference type="NCBI Taxonomy" id="624146"/>
    <lineage>
        <taxon>Bacteria</taxon>
        <taxon>Pseudomonadati</taxon>
        <taxon>Pseudomonadota</taxon>
        <taxon>Gammaproteobacteria</taxon>
        <taxon>Alteromonadales</taxon>
        <taxon>Idiomarinaceae</taxon>
        <taxon>Pseudidiomarina</taxon>
    </lineage>
</organism>
<evidence type="ECO:0000313" key="3">
    <source>
        <dbReference type="EMBL" id="PTB86195.1"/>
    </source>
</evidence>
<evidence type="ECO:0000256" key="1">
    <source>
        <dbReference type="ARBA" id="ARBA00093464"/>
    </source>
</evidence>
<accession>A0A2T4CXC7</accession>
<evidence type="ECO:0000313" key="7">
    <source>
        <dbReference type="Proteomes" id="UP000287766"/>
    </source>
</evidence>
<keyword evidence="7" id="KW-1185">Reference proteome</keyword>
<dbReference type="Proteomes" id="UP000287766">
    <property type="component" value="Unassembled WGS sequence"/>
</dbReference>
<proteinExistence type="inferred from homology"/>
<protein>
    <recommendedName>
        <fullName evidence="2">Macrodomain Ori protein</fullName>
    </recommendedName>
</protein>
<sequence>MTSMTRDQIMKKPFNDFKHYPYGFARSGDFSIRESDLLAKHGSLISALMSGELEPQSAEEQSLLAVARGEKAADSPVERAWSKYQARINRPKVGSMYGRSRYTDDAFEISGGGSDDDDLVVED</sequence>
<dbReference type="EMBL" id="PYVN01000031">
    <property type="protein sequence ID" value="PTB86195.1"/>
    <property type="molecule type" value="Genomic_DNA"/>
</dbReference>
<reference evidence="5" key="1">
    <citation type="journal article" date="2011" name="Front. Microbiol.">
        <title>Genomic signatures of strain selection and enhancement in Bacillus atrophaeus var. globigii, a historical biowarfare simulant.</title>
        <authorList>
            <person name="Gibbons H.S."/>
            <person name="Broomall S.M."/>
            <person name="McNew L.A."/>
            <person name="Daligault H."/>
            <person name="Chapman C."/>
            <person name="Bruce D."/>
            <person name="Karavis M."/>
            <person name="Krepps M."/>
            <person name="McGregor P.A."/>
            <person name="Hong C."/>
            <person name="Park K.H."/>
            <person name="Akmal A."/>
            <person name="Feldman A."/>
            <person name="Lin J.S."/>
            <person name="Chang W.E."/>
            <person name="Higgs B.W."/>
            <person name="Demirev P."/>
            <person name="Lindquist J."/>
            <person name="Liem A."/>
            <person name="Fochler E."/>
            <person name="Read T.D."/>
            <person name="Tapia R."/>
            <person name="Johnson S."/>
            <person name="Bishop-Lilly K.A."/>
            <person name="Detter C."/>
            <person name="Han C."/>
            <person name="Sozhamannan S."/>
            <person name="Rosenzweig C.N."/>
            <person name="Skowronski E.W."/>
        </authorList>
    </citation>
    <scope>NUCLEOTIDE SEQUENCE [LARGE SCALE GENOMIC DNA]</scope>
    <source>
        <strain evidence="5">KYW314</strain>
    </source>
</reference>
<reference evidence="3 6" key="3">
    <citation type="submission" date="2018-03" db="EMBL/GenBank/DDBJ databases">
        <title>Cross-interface Injection: A General Nanoliter Liquid Handling Method Applied to Single Cells Genome Amplification Automated Nanoliter Liquid Handling Applied to Single Cell Multiple Displacement Amplification.</title>
        <authorList>
            <person name="Yun J."/>
            <person name="Xu P."/>
            <person name="Xu J."/>
            <person name="Dai X."/>
            <person name="Wang Y."/>
            <person name="Zheng X."/>
            <person name="Cao C."/>
            <person name="Yi Q."/>
            <person name="Zhu Y."/>
            <person name="Wang L."/>
            <person name="Dong Z."/>
            <person name="Huang Y."/>
            <person name="Huang L."/>
            <person name="Du W."/>
        </authorList>
    </citation>
    <scope>NUCLEOTIDE SEQUENCE [LARGE SCALE GENOMIC DNA]</scope>
    <source>
        <strain evidence="4 6">A9-4</strain>
        <strain evidence="3">Z-D3-2</strain>
    </source>
</reference>
<comment type="caution">
    <text evidence="3">The sequence shown here is derived from an EMBL/GenBank/DDBJ whole genome shotgun (WGS) entry which is preliminary data.</text>
</comment>
<evidence type="ECO:0000313" key="5">
    <source>
        <dbReference type="EMBL" id="RUO39602.1"/>
    </source>
</evidence>
<dbReference type="RefSeq" id="WP_169931318.1">
    <property type="nucleotide sequence ID" value="NZ_JBLXDX010000004.1"/>
</dbReference>
<dbReference type="EMBL" id="PIPR01000002">
    <property type="protein sequence ID" value="RUO39602.1"/>
    <property type="molecule type" value="Genomic_DNA"/>
</dbReference>
<evidence type="ECO:0000256" key="2">
    <source>
        <dbReference type="ARBA" id="ARBA00093628"/>
    </source>
</evidence>
<dbReference type="EMBL" id="PYVG01000021">
    <property type="protein sequence ID" value="PTB89118.1"/>
    <property type="molecule type" value="Genomic_DNA"/>
</dbReference>
<dbReference type="InterPro" id="IPR007335">
    <property type="entry name" value="DUF413"/>
</dbReference>
<comment type="similarity">
    <text evidence="1">Belongs to the MaoP family.</text>
</comment>